<dbReference type="GO" id="GO:0055085">
    <property type="term" value="P:transmembrane transport"/>
    <property type="evidence" value="ECO:0007669"/>
    <property type="project" value="InterPro"/>
</dbReference>
<evidence type="ECO:0000256" key="2">
    <source>
        <dbReference type="ARBA" id="ARBA00022448"/>
    </source>
</evidence>
<feature type="transmembrane region" description="Helical" evidence="7">
    <location>
        <begin position="90"/>
        <end position="111"/>
    </location>
</feature>
<evidence type="ECO:0000256" key="4">
    <source>
        <dbReference type="ARBA" id="ARBA00022692"/>
    </source>
</evidence>
<dbReference type="STRING" id="469383.Cwoe_4074"/>
<evidence type="ECO:0000256" key="5">
    <source>
        <dbReference type="ARBA" id="ARBA00022989"/>
    </source>
</evidence>
<feature type="transmembrane region" description="Helical" evidence="7">
    <location>
        <begin position="149"/>
        <end position="168"/>
    </location>
</feature>
<dbReference type="Gene3D" id="1.10.3720.10">
    <property type="entry name" value="MetI-like"/>
    <property type="match status" value="1"/>
</dbReference>
<evidence type="ECO:0000256" key="7">
    <source>
        <dbReference type="RuleBase" id="RU363032"/>
    </source>
</evidence>
<evidence type="ECO:0000313" key="9">
    <source>
        <dbReference type="EMBL" id="ADB52489.1"/>
    </source>
</evidence>
<sequence>MSTTVQTSSGAPPAKARKSPRRGTRSMLWWRLALVAEVLVFLGLWQLVVAQFEWIRPTMLPPPTEIASALGELVTDDGFFDALLYSLQNLAVGLALAIVVGIVLGLAMGWFRILQFTVAPLMWGLYATPTVALAPLIILGFGLGDTSKIVLVFIMSVFPIMLNTMEGVQTVPDSLVRAARVFGANGTALGRKVVLPATFPFLLVGLQRGVALAFIGEILGEFLGGAGGIGHMLEMATFDFRMADALAIVVVMVLVINAALIVLALLRRRFTPWHDTSVAKI</sequence>
<evidence type="ECO:0000256" key="1">
    <source>
        <dbReference type="ARBA" id="ARBA00004651"/>
    </source>
</evidence>
<dbReference type="RefSeq" id="WP_012935540.1">
    <property type="nucleotide sequence ID" value="NC_013739.1"/>
</dbReference>
<dbReference type="Proteomes" id="UP000008229">
    <property type="component" value="Chromosome"/>
</dbReference>
<dbReference type="AlphaFoldDB" id="D3F4N2"/>
<gene>
    <name evidence="9" type="ordered locus">Cwoe_4074</name>
</gene>
<dbReference type="InterPro" id="IPR000515">
    <property type="entry name" value="MetI-like"/>
</dbReference>
<dbReference type="PANTHER" id="PTHR30151">
    <property type="entry name" value="ALKANE SULFONATE ABC TRANSPORTER-RELATED, MEMBRANE SUBUNIT"/>
    <property type="match status" value="1"/>
</dbReference>
<feature type="transmembrane region" description="Helical" evidence="7">
    <location>
        <begin position="28"/>
        <end position="52"/>
    </location>
</feature>
<keyword evidence="4 7" id="KW-0812">Transmembrane</keyword>
<comment type="similarity">
    <text evidence="7">Belongs to the binding-protein-dependent transport system permease family.</text>
</comment>
<protein>
    <submittedName>
        <fullName evidence="9">Binding-protein-dependent transport systems inner membrane component</fullName>
    </submittedName>
</protein>
<keyword evidence="5 7" id="KW-1133">Transmembrane helix</keyword>
<dbReference type="PANTHER" id="PTHR30151:SF0">
    <property type="entry name" value="ABC TRANSPORTER PERMEASE PROTEIN MJ0413-RELATED"/>
    <property type="match status" value="1"/>
</dbReference>
<reference evidence="10" key="2">
    <citation type="submission" date="2010-01" db="EMBL/GenBank/DDBJ databases">
        <title>The complete genome of Conexibacter woesei DSM 14684.</title>
        <authorList>
            <consortium name="US DOE Joint Genome Institute (JGI-PGF)"/>
            <person name="Lucas S."/>
            <person name="Copeland A."/>
            <person name="Lapidus A."/>
            <person name="Glavina del Rio T."/>
            <person name="Dalin E."/>
            <person name="Tice H."/>
            <person name="Bruce D."/>
            <person name="Goodwin L."/>
            <person name="Pitluck S."/>
            <person name="Kyrpides N."/>
            <person name="Mavromatis K."/>
            <person name="Ivanova N."/>
            <person name="Mikhailova N."/>
            <person name="Chertkov O."/>
            <person name="Brettin T."/>
            <person name="Detter J.C."/>
            <person name="Han C."/>
            <person name="Larimer F."/>
            <person name="Land M."/>
            <person name="Hauser L."/>
            <person name="Markowitz V."/>
            <person name="Cheng J.-F."/>
            <person name="Hugenholtz P."/>
            <person name="Woyke T."/>
            <person name="Wu D."/>
            <person name="Pukall R."/>
            <person name="Steenblock K."/>
            <person name="Schneider S."/>
            <person name="Klenk H.-P."/>
            <person name="Eisen J.A."/>
        </authorList>
    </citation>
    <scope>NUCLEOTIDE SEQUENCE [LARGE SCALE GENOMIC DNA]</scope>
    <source>
        <strain evidence="10">DSM 14684 / CIP 108061 / JCM 11494 / NBRC 100937 / ID131577</strain>
    </source>
</reference>
<dbReference type="SUPFAM" id="SSF161098">
    <property type="entry name" value="MetI-like"/>
    <property type="match status" value="1"/>
</dbReference>
<dbReference type="HOGENOM" id="CLU_046113_1_3_11"/>
<evidence type="ECO:0000313" key="10">
    <source>
        <dbReference type="Proteomes" id="UP000008229"/>
    </source>
</evidence>
<feature type="transmembrane region" description="Helical" evidence="7">
    <location>
        <begin position="123"/>
        <end position="143"/>
    </location>
</feature>
<dbReference type="GO" id="GO:0005886">
    <property type="term" value="C:plasma membrane"/>
    <property type="evidence" value="ECO:0007669"/>
    <property type="project" value="UniProtKB-SubCell"/>
</dbReference>
<name>D3F4N2_CONWI</name>
<dbReference type="OrthoDB" id="7274389at2"/>
<keyword evidence="3" id="KW-1003">Cell membrane</keyword>
<organism evidence="9 10">
    <name type="scientific">Conexibacter woesei (strain DSM 14684 / CCUG 47730 / CIP 108061 / JCM 11494 / NBRC 100937 / ID131577)</name>
    <dbReference type="NCBI Taxonomy" id="469383"/>
    <lineage>
        <taxon>Bacteria</taxon>
        <taxon>Bacillati</taxon>
        <taxon>Actinomycetota</taxon>
        <taxon>Thermoleophilia</taxon>
        <taxon>Solirubrobacterales</taxon>
        <taxon>Conexibacteraceae</taxon>
        <taxon>Conexibacter</taxon>
    </lineage>
</organism>
<dbReference type="EMBL" id="CP001854">
    <property type="protein sequence ID" value="ADB52489.1"/>
    <property type="molecule type" value="Genomic_DNA"/>
</dbReference>
<dbReference type="PROSITE" id="PS50928">
    <property type="entry name" value="ABC_TM1"/>
    <property type="match status" value="1"/>
</dbReference>
<keyword evidence="10" id="KW-1185">Reference proteome</keyword>
<proteinExistence type="inferred from homology"/>
<keyword evidence="6 7" id="KW-0472">Membrane</keyword>
<dbReference type="InterPro" id="IPR035906">
    <property type="entry name" value="MetI-like_sf"/>
</dbReference>
<feature type="transmembrane region" description="Helical" evidence="7">
    <location>
        <begin position="210"/>
        <end position="233"/>
    </location>
</feature>
<evidence type="ECO:0000256" key="6">
    <source>
        <dbReference type="ARBA" id="ARBA00023136"/>
    </source>
</evidence>
<feature type="transmembrane region" description="Helical" evidence="7">
    <location>
        <begin position="245"/>
        <end position="266"/>
    </location>
</feature>
<dbReference type="CDD" id="cd06261">
    <property type="entry name" value="TM_PBP2"/>
    <property type="match status" value="1"/>
</dbReference>
<accession>D3F4N2</accession>
<keyword evidence="2 7" id="KW-0813">Transport</keyword>
<dbReference type="KEGG" id="cwo:Cwoe_4074"/>
<evidence type="ECO:0000259" key="8">
    <source>
        <dbReference type="PROSITE" id="PS50928"/>
    </source>
</evidence>
<feature type="domain" description="ABC transmembrane type-1" evidence="8">
    <location>
        <begin position="83"/>
        <end position="267"/>
    </location>
</feature>
<evidence type="ECO:0000256" key="3">
    <source>
        <dbReference type="ARBA" id="ARBA00022475"/>
    </source>
</evidence>
<comment type="subcellular location">
    <subcellularLocation>
        <location evidence="1 7">Cell membrane</location>
        <topology evidence="1 7">Multi-pass membrane protein</topology>
    </subcellularLocation>
</comment>
<dbReference type="eggNOG" id="COG0600">
    <property type="taxonomic scope" value="Bacteria"/>
</dbReference>
<reference evidence="9 10" key="1">
    <citation type="journal article" date="2010" name="Stand. Genomic Sci.">
        <title>Complete genome sequence of Conexibacter woesei type strain (ID131577).</title>
        <authorList>
            <person name="Pukall R."/>
            <person name="Lapidus A."/>
            <person name="Glavina Del Rio T."/>
            <person name="Copeland A."/>
            <person name="Tice H."/>
            <person name="Cheng J.-F."/>
            <person name="Lucas S."/>
            <person name="Chen F."/>
            <person name="Nolan M."/>
            <person name="Bruce D."/>
            <person name="Goodwin L."/>
            <person name="Pitluck S."/>
            <person name="Mavromatis K."/>
            <person name="Ivanova N."/>
            <person name="Ovchinnikova G."/>
            <person name="Pati A."/>
            <person name="Chen A."/>
            <person name="Palaniappan K."/>
            <person name="Land M."/>
            <person name="Hauser L."/>
            <person name="Chang Y.-J."/>
            <person name="Jeffries C.D."/>
            <person name="Chain P."/>
            <person name="Meincke L."/>
            <person name="Sims D."/>
            <person name="Brettin T."/>
            <person name="Detter J.C."/>
            <person name="Rohde M."/>
            <person name="Goeker M."/>
            <person name="Bristow J."/>
            <person name="Eisen J.A."/>
            <person name="Markowitz V."/>
            <person name="Kyrpides N.C."/>
            <person name="Klenk H.-P."/>
            <person name="Hugenholtz P."/>
        </authorList>
    </citation>
    <scope>NUCLEOTIDE SEQUENCE [LARGE SCALE GENOMIC DNA]</scope>
    <source>
        <strain evidence="10">DSM 14684 / CIP 108061 / JCM 11494 / NBRC 100937 / ID131577</strain>
    </source>
</reference>
<dbReference type="Pfam" id="PF00528">
    <property type="entry name" value="BPD_transp_1"/>
    <property type="match status" value="1"/>
</dbReference>